<dbReference type="SUPFAM" id="SSF53335">
    <property type="entry name" value="S-adenosyl-L-methionine-dependent methyltransferases"/>
    <property type="match status" value="1"/>
</dbReference>
<dbReference type="OrthoDB" id="3286690at2"/>
<evidence type="ECO:0000259" key="1">
    <source>
        <dbReference type="Pfam" id="PF13649"/>
    </source>
</evidence>
<comment type="caution">
    <text evidence="2">The sequence shown here is derived from an EMBL/GenBank/DDBJ whole genome shotgun (WGS) entry which is preliminary data.</text>
</comment>
<keyword evidence="2" id="KW-0489">Methyltransferase</keyword>
<evidence type="ECO:0000313" key="2">
    <source>
        <dbReference type="EMBL" id="KOT43645.1"/>
    </source>
</evidence>
<name>A0A0M8QLT1_9ACTN</name>
<keyword evidence="3" id="KW-1185">Reference proteome</keyword>
<protein>
    <submittedName>
        <fullName evidence="2">Methyltransferase</fullName>
    </submittedName>
</protein>
<feature type="domain" description="Methyltransferase" evidence="1">
    <location>
        <begin position="50"/>
        <end position="147"/>
    </location>
</feature>
<dbReference type="RefSeq" id="WP_037805043.1">
    <property type="nucleotide sequence ID" value="NZ_JBFBKA010000006.1"/>
</dbReference>
<dbReference type="Proteomes" id="UP000037773">
    <property type="component" value="Unassembled WGS sequence"/>
</dbReference>
<dbReference type="InterPro" id="IPR041698">
    <property type="entry name" value="Methyltransf_25"/>
</dbReference>
<proteinExistence type="predicted"/>
<dbReference type="Gene3D" id="3.40.50.150">
    <property type="entry name" value="Vaccinia Virus protein VP39"/>
    <property type="match status" value="1"/>
</dbReference>
<dbReference type="AlphaFoldDB" id="A0A0M8QLT1"/>
<dbReference type="GO" id="GO:0032259">
    <property type="term" value="P:methylation"/>
    <property type="evidence" value="ECO:0007669"/>
    <property type="project" value="UniProtKB-KW"/>
</dbReference>
<sequence>MGVSMGTARAWVERWERQQERYAVDREERFTVIADVVEHATAGRARPLLLDLGCGPGSLAARLAARFPHAEIVAADMDPLLLELGRTHHADAARYVDTVIGEEGWTRALGLRRPLDAALSTTALHYLSEPALLRTYRSLASLLRPGGVLVNGDHFPPGAAPCADLTAHVGRRRAERTGGRAQEDWRSWWDAAARDPELADLLDERGRRQAARAGSGGDQQVTVSRHAELLRRAGFAHVAPVWQFGDSTVLVAIMDDARGLPAPVGT</sequence>
<dbReference type="InterPro" id="IPR029063">
    <property type="entry name" value="SAM-dependent_MTases_sf"/>
</dbReference>
<dbReference type="GO" id="GO:0008168">
    <property type="term" value="F:methyltransferase activity"/>
    <property type="evidence" value="ECO:0007669"/>
    <property type="project" value="UniProtKB-KW"/>
</dbReference>
<dbReference type="PATRIC" id="fig|36816.3.peg.1201"/>
<organism evidence="2 3">
    <name type="scientific">Streptomyces caelestis</name>
    <dbReference type="NCBI Taxonomy" id="36816"/>
    <lineage>
        <taxon>Bacteria</taxon>
        <taxon>Bacillati</taxon>
        <taxon>Actinomycetota</taxon>
        <taxon>Actinomycetes</taxon>
        <taxon>Kitasatosporales</taxon>
        <taxon>Streptomycetaceae</taxon>
        <taxon>Streptomyces</taxon>
    </lineage>
</organism>
<keyword evidence="2" id="KW-0808">Transferase</keyword>
<gene>
    <name evidence="2" type="ORF">ADK41_05655</name>
</gene>
<evidence type="ECO:0000313" key="3">
    <source>
        <dbReference type="Proteomes" id="UP000037773"/>
    </source>
</evidence>
<reference evidence="2 3" key="1">
    <citation type="submission" date="2015-07" db="EMBL/GenBank/DDBJ databases">
        <authorList>
            <person name="Noorani M."/>
        </authorList>
    </citation>
    <scope>NUCLEOTIDE SEQUENCE [LARGE SCALE GENOMIC DNA]</scope>
    <source>
        <strain evidence="2 3">NRRL B-24567</strain>
    </source>
</reference>
<dbReference type="CDD" id="cd02440">
    <property type="entry name" value="AdoMet_MTases"/>
    <property type="match status" value="1"/>
</dbReference>
<dbReference type="EMBL" id="LGCN01000051">
    <property type="protein sequence ID" value="KOT43645.1"/>
    <property type="molecule type" value="Genomic_DNA"/>
</dbReference>
<accession>A0A0M8QLT1</accession>
<dbReference type="Pfam" id="PF13649">
    <property type="entry name" value="Methyltransf_25"/>
    <property type="match status" value="1"/>
</dbReference>